<protein>
    <recommendedName>
        <fullName evidence="6">unspecific monooxygenase</fullName>
        <ecNumber evidence="6">1.14.14.1</ecNumber>
    </recommendedName>
</protein>
<evidence type="ECO:0000256" key="7">
    <source>
        <dbReference type="ARBA" id="ARBA00022617"/>
    </source>
</evidence>
<dbReference type="SUPFAM" id="SSF48264">
    <property type="entry name" value="Cytochrome P450"/>
    <property type="match status" value="1"/>
</dbReference>
<comment type="cofactor">
    <cofactor evidence="1 16">
        <name>heme</name>
        <dbReference type="ChEBI" id="CHEBI:30413"/>
    </cofactor>
</comment>
<comment type="catalytic activity">
    <reaction evidence="15">
        <text>an organic molecule + reduced [NADPH--hemoprotein reductase] + O2 = an alcohol + oxidized [NADPH--hemoprotein reductase] + H2O + H(+)</text>
        <dbReference type="Rhea" id="RHEA:17149"/>
        <dbReference type="Rhea" id="RHEA-COMP:11964"/>
        <dbReference type="Rhea" id="RHEA-COMP:11965"/>
        <dbReference type="ChEBI" id="CHEBI:15377"/>
        <dbReference type="ChEBI" id="CHEBI:15378"/>
        <dbReference type="ChEBI" id="CHEBI:15379"/>
        <dbReference type="ChEBI" id="CHEBI:30879"/>
        <dbReference type="ChEBI" id="CHEBI:57618"/>
        <dbReference type="ChEBI" id="CHEBI:58210"/>
        <dbReference type="ChEBI" id="CHEBI:142491"/>
        <dbReference type="EC" id="1.14.14.1"/>
    </reaction>
</comment>
<evidence type="ECO:0000256" key="14">
    <source>
        <dbReference type="ARBA" id="ARBA00023136"/>
    </source>
</evidence>
<keyword evidence="12 16" id="KW-0408">Iron</keyword>
<evidence type="ECO:0000256" key="9">
    <source>
        <dbReference type="ARBA" id="ARBA00022824"/>
    </source>
</evidence>
<dbReference type="GO" id="GO:0020037">
    <property type="term" value="F:heme binding"/>
    <property type="evidence" value="ECO:0007669"/>
    <property type="project" value="InterPro"/>
</dbReference>
<gene>
    <name evidence="19" type="primary">LOC113503074</name>
</gene>
<dbReference type="RefSeq" id="XP_026740680.1">
    <property type="nucleotide sequence ID" value="XM_026884879.1"/>
</dbReference>
<evidence type="ECO:0000256" key="16">
    <source>
        <dbReference type="PIRSR" id="PIRSR602401-1"/>
    </source>
</evidence>
<evidence type="ECO:0000256" key="3">
    <source>
        <dbReference type="ARBA" id="ARBA00004174"/>
    </source>
</evidence>
<dbReference type="KEGG" id="tnl:113503074"/>
<evidence type="ECO:0000256" key="11">
    <source>
        <dbReference type="ARBA" id="ARBA00023002"/>
    </source>
</evidence>
<keyword evidence="14" id="KW-0472">Membrane</keyword>
<accession>A0A7E5WIS3</accession>
<keyword evidence="8 16" id="KW-0479">Metal-binding</keyword>
<evidence type="ECO:0000256" key="8">
    <source>
        <dbReference type="ARBA" id="ARBA00022723"/>
    </source>
</evidence>
<dbReference type="Proteomes" id="UP000322000">
    <property type="component" value="Chromosome 18"/>
</dbReference>
<keyword evidence="11 17" id="KW-0560">Oxidoreductase</keyword>
<comment type="subcellular location">
    <subcellularLocation>
        <location evidence="4">Endoplasmic reticulum membrane</location>
        <topology evidence="4">Peripheral membrane protein</topology>
    </subcellularLocation>
    <subcellularLocation>
        <location evidence="3">Microsome membrane</location>
        <topology evidence="3">Peripheral membrane protein</topology>
    </subcellularLocation>
</comment>
<evidence type="ECO:0000256" key="6">
    <source>
        <dbReference type="ARBA" id="ARBA00012109"/>
    </source>
</evidence>
<keyword evidence="9" id="KW-0256">Endoplasmic reticulum</keyword>
<evidence type="ECO:0000256" key="17">
    <source>
        <dbReference type="RuleBase" id="RU000461"/>
    </source>
</evidence>
<evidence type="ECO:0000256" key="2">
    <source>
        <dbReference type="ARBA" id="ARBA00003690"/>
    </source>
</evidence>
<dbReference type="InterPro" id="IPR002401">
    <property type="entry name" value="Cyt_P450_E_grp-I"/>
</dbReference>
<dbReference type="GO" id="GO:0005506">
    <property type="term" value="F:iron ion binding"/>
    <property type="evidence" value="ECO:0007669"/>
    <property type="project" value="InterPro"/>
</dbReference>
<dbReference type="InterPro" id="IPR036396">
    <property type="entry name" value="Cyt_P450_sf"/>
</dbReference>
<dbReference type="InterPro" id="IPR001128">
    <property type="entry name" value="Cyt_P450"/>
</dbReference>
<dbReference type="InterPro" id="IPR050476">
    <property type="entry name" value="Insect_CytP450_Detox"/>
</dbReference>
<dbReference type="CDD" id="cd11056">
    <property type="entry name" value="CYP6-like"/>
    <property type="match status" value="1"/>
</dbReference>
<comment type="similarity">
    <text evidence="5 17">Belongs to the cytochrome P450 family.</text>
</comment>
<sequence length="522" mass="60344">MIATLLLPFTLFLIAYSLYLFTRRKFTYWEKRKIPHLPPTAIVGNYLKFITQKENLAENTRKLCEQFPDAPLIGTYFGTEPALIVQDPELIKLVGTKDFHIFSGRELSEFSDKEMIMRNVFSSYGDRWKALRQNLSPIFSSSKMKSMFPLIGKCSFVFEDMLDREIQKSSVLDVRTILARYTMDCICSCAFGVETQTMEKTENNVFKTMGDLILASSTFNAAKNVLRTIWPSIFYGLGFKIFSKDVDIFFNNLLTNIFKNRNYEPTTRNDFIDYLLKMRKTNLVGDGLKNSKSETGSKVILEVDDDFLLAQCILFFVAGFETSSTTLTFTLFELAKHPEKQAKAIEDVDAYLRRHQNKLEYECVAEVPYLEACVDEALRLYPVLGVLTREPLEDYVFPSGMKIEKGIRVHLPLCMLHNNPDYFPDPKEYRPERFYGEEKRKIKPHTYMPFGEGPRTCLGMRFARMQMAAGLITLLKKYRVELAPGMKTVLEFNPRSDITQPTEGIRLNFVEREGWQSRLLAK</sequence>
<keyword evidence="18" id="KW-1185">Reference proteome</keyword>
<dbReference type="FunFam" id="1.10.630.10:FF:000042">
    <property type="entry name" value="Cytochrome P450"/>
    <property type="match status" value="1"/>
</dbReference>
<dbReference type="Pfam" id="PF00067">
    <property type="entry name" value="p450"/>
    <property type="match status" value="1"/>
</dbReference>
<dbReference type="OrthoDB" id="2789670at2759"/>
<evidence type="ECO:0000256" key="5">
    <source>
        <dbReference type="ARBA" id="ARBA00010617"/>
    </source>
</evidence>
<dbReference type="GeneID" id="113503074"/>
<evidence type="ECO:0000256" key="10">
    <source>
        <dbReference type="ARBA" id="ARBA00022848"/>
    </source>
</evidence>
<feature type="binding site" description="axial binding residue" evidence="16">
    <location>
        <position position="457"/>
    </location>
    <ligand>
        <name>heme</name>
        <dbReference type="ChEBI" id="CHEBI:30413"/>
    </ligand>
    <ligandPart>
        <name>Fe</name>
        <dbReference type="ChEBI" id="CHEBI:18248"/>
    </ligandPart>
</feature>
<dbReference type="AlphaFoldDB" id="A0A7E5WIS3"/>
<name>A0A7E5WIS3_TRINI</name>
<evidence type="ECO:0000313" key="18">
    <source>
        <dbReference type="Proteomes" id="UP000322000"/>
    </source>
</evidence>
<dbReference type="GO" id="GO:0016712">
    <property type="term" value="F:oxidoreductase activity, acting on paired donors, with incorporation or reduction of molecular oxygen, reduced flavin or flavoprotein as one donor, and incorporation of one atom of oxygen"/>
    <property type="evidence" value="ECO:0007669"/>
    <property type="project" value="UniProtKB-EC"/>
</dbReference>
<dbReference type="InParanoid" id="A0A7E5WIS3"/>
<dbReference type="EC" id="1.14.14.1" evidence="6"/>
<dbReference type="PANTHER" id="PTHR24292:SF84">
    <property type="entry name" value="CYTOCHROME P450 28A5-RELATED"/>
    <property type="match status" value="1"/>
</dbReference>
<dbReference type="PRINTS" id="PR00463">
    <property type="entry name" value="EP450I"/>
</dbReference>
<keyword evidence="10" id="KW-0492">Microsome</keyword>
<dbReference type="GO" id="GO:0005789">
    <property type="term" value="C:endoplasmic reticulum membrane"/>
    <property type="evidence" value="ECO:0007669"/>
    <property type="project" value="UniProtKB-SubCell"/>
</dbReference>
<reference evidence="19" key="1">
    <citation type="submission" date="2025-08" db="UniProtKB">
        <authorList>
            <consortium name="RefSeq"/>
        </authorList>
    </citation>
    <scope>IDENTIFICATION</scope>
</reference>
<evidence type="ECO:0000256" key="1">
    <source>
        <dbReference type="ARBA" id="ARBA00001971"/>
    </source>
</evidence>
<keyword evidence="13 17" id="KW-0503">Monooxygenase</keyword>
<evidence type="ECO:0000256" key="13">
    <source>
        <dbReference type="ARBA" id="ARBA00023033"/>
    </source>
</evidence>
<organism evidence="18 19">
    <name type="scientific">Trichoplusia ni</name>
    <name type="common">Cabbage looper</name>
    <dbReference type="NCBI Taxonomy" id="7111"/>
    <lineage>
        <taxon>Eukaryota</taxon>
        <taxon>Metazoa</taxon>
        <taxon>Ecdysozoa</taxon>
        <taxon>Arthropoda</taxon>
        <taxon>Hexapoda</taxon>
        <taxon>Insecta</taxon>
        <taxon>Pterygota</taxon>
        <taxon>Neoptera</taxon>
        <taxon>Endopterygota</taxon>
        <taxon>Lepidoptera</taxon>
        <taxon>Glossata</taxon>
        <taxon>Ditrysia</taxon>
        <taxon>Noctuoidea</taxon>
        <taxon>Noctuidae</taxon>
        <taxon>Plusiinae</taxon>
        <taxon>Trichoplusia</taxon>
    </lineage>
</organism>
<dbReference type="Gene3D" id="1.10.630.10">
    <property type="entry name" value="Cytochrome P450"/>
    <property type="match status" value="1"/>
</dbReference>
<evidence type="ECO:0000256" key="15">
    <source>
        <dbReference type="ARBA" id="ARBA00047827"/>
    </source>
</evidence>
<evidence type="ECO:0000256" key="12">
    <source>
        <dbReference type="ARBA" id="ARBA00023004"/>
    </source>
</evidence>
<evidence type="ECO:0000313" key="19">
    <source>
        <dbReference type="RefSeq" id="XP_026740680.1"/>
    </source>
</evidence>
<evidence type="ECO:0000256" key="4">
    <source>
        <dbReference type="ARBA" id="ARBA00004406"/>
    </source>
</evidence>
<keyword evidence="7 16" id="KW-0349">Heme</keyword>
<dbReference type="PROSITE" id="PS00086">
    <property type="entry name" value="CYTOCHROME_P450"/>
    <property type="match status" value="1"/>
</dbReference>
<proteinExistence type="inferred from homology"/>
<dbReference type="InterPro" id="IPR017972">
    <property type="entry name" value="Cyt_P450_CS"/>
</dbReference>
<dbReference type="PANTHER" id="PTHR24292">
    <property type="entry name" value="CYTOCHROME P450"/>
    <property type="match status" value="1"/>
</dbReference>
<dbReference type="PRINTS" id="PR00385">
    <property type="entry name" value="P450"/>
</dbReference>
<comment type="function">
    <text evidence="2">May be involved in the metabolism of insect hormones and in the breakdown of synthetic insecticides.</text>
</comment>